<feature type="transmembrane region" description="Helical" evidence="1">
    <location>
        <begin position="120"/>
        <end position="143"/>
    </location>
</feature>
<dbReference type="InterPro" id="IPR009781">
    <property type="entry name" value="DUF1345"/>
</dbReference>
<reference evidence="2 3" key="1">
    <citation type="submission" date="2016-11" db="EMBL/GenBank/DDBJ databases">
        <title>Draft Genome Sequences of Nine Cyanobacterial Strains from Diverse Habitats.</title>
        <authorList>
            <person name="Zhu T."/>
            <person name="Hou S."/>
            <person name="Lu X."/>
            <person name="Hess W.R."/>
        </authorList>
    </citation>
    <scope>NUCLEOTIDE SEQUENCE [LARGE SCALE GENOMIC DNA]</scope>
    <source>
        <strain evidence="2 3">5.2 s.c.1</strain>
    </source>
</reference>
<feature type="transmembrane region" description="Helical" evidence="1">
    <location>
        <begin position="205"/>
        <end position="230"/>
    </location>
</feature>
<proteinExistence type="predicted"/>
<evidence type="ECO:0000313" key="3">
    <source>
        <dbReference type="Proteomes" id="UP000185984"/>
    </source>
</evidence>
<feature type="transmembrane region" description="Helical" evidence="1">
    <location>
        <begin position="87"/>
        <end position="108"/>
    </location>
</feature>
<keyword evidence="1" id="KW-1133">Transmembrane helix</keyword>
<keyword evidence="1" id="KW-0472">Membrane</keyword>
<name>A0A1U7HTW7_9CHRO</name>
<comment type="caution">
    <text evidence="2">The sequence shown here is derived from an EMBL/GenBank/DDBJ whole genome shotgun (WGS) entry which is preliminary data.</text>
</comment>
<dbReference type="AlphaFoldDB" id="A0A1U7HTW7"/>
<gene>
    <name evidence="2" type="ORF">NIES1031_09875</name>
</gene>
<accession>A0A1U7HTW7</accession>
<dbReference type="Gene3D" id="1.10.287.70">
    <property type="match status" value="1"/>
</dbReference>
<keyword evidence="3" id="KW-1185">Reference proteome</keyword>
<dbReference type="Pfam" id="PF07077">
    <property type="entry name" value="DUF1345"/>
    <property type="match status" value="1"/>
</dbReference>
<evidence type="ECO:0000313" key="2">
    <source>
        <dbReference type="EMBL" id="OKH27026.1"/>
    </source>
</evidence>
<feature type="transmembrane region" description="Helical" evidence="1">
    <location>
        <begin position="24"/>
        <end position="44"/>
    </location>
</feature>
<dbReference type="Proteomes" id="UP000185984">
    <property type="component" value="Unassembled WGS sequence"/>
</dbReference>
<feature type="transmembrane region" description="Helical" evidence="1">
    <location>
        <begin position="50"/>
        <end position="67"/>
    </location>
</feature>
<protein>
    <recommendedName>
        <fullName evidence="4">DUF1345 domain-containing protein</fullName>
    </recommendedName>
</protein>
<sequence>MIYIHITPDCVTKLLKHLDARPRLLISVLVSVLACILLPSWMLLPTRIVVTWNIGTICFLILAWVMINNATPQGMRRSAQREDSSRLTVLILVVAAACMSLLAITFMLQGGKSLPARILALHVIFAVITIVSSWLLIHTMFALQYAHYYYRDRREDTTISNAEGLDFPQDKQPDYWDFLYFSFVVGMTCQVSDVQITSSLMRRLALVHGIVTFFFNTVILALSINIIAALL</sequence>
<keyword evidence="1" id="KW-0812">Transmembrane</keyword>
<evidence type="ECO:0008006" key="4">
    <source>
        <dbReference type="Google" id="ProtNLM"/>
    </source>
</evidence>
<dbReference type="EMBL" id="MRCC01000007">
    <property type="protein sequence ID" value="OKH27026.1"/>
    <property type="molecule type" value="Genomic_DNA"/>
</dbReference>
<organism evidence="2 3">
    <name type="scientific">Chroogloeocystis siderophila 5.2 s.c.1</name>
    <dbReference type="NCBI Taxonomy" id="247279"/>
    <lineage>
        <taxon>Bacteria</taxon>
        <taxon>Bacillati</taxon>
        <taxon>Cyanobacteriota</taxon>
        <taxon>Cyanophyceae</taxon>
        <taxon>Oscillatoriophycideae</taxon>
        <taxon>Chroococcales</taxon>
        <taxon>Chroococcaceae</taxon>
        <taxon>Chroogloeocystis</taxon>
    </lineage>
</organism>
<evidence type="ECO:0000256" key="1">
    <source>
        <dbReference type="SAM" id="Phobius"/>
    </source>
</evidence>